<sequence>MTQVATHGSSTPLPVALLWKRGWPPAALLFWSRIGEIENLSRDQVAVDASHQKR</sequence>
<organism evidence="1">
    <name type="scientific">Bradyrhizobium barranii subsp. barranii</name>
    <dbReference type="NCBI Taxonomy" id="2823807"/>
    <lineage>
        <taxon>Bacteria</taxon>
        <taxon>Pseudomonadati</taxon>
        <taxon>Pseudomonadota</taxon>
        <taxon>Alphaproteobacteria</taxon>
        <taxon>Hyphomicrobiales</taxon>
        <taxon>Nitrobacteraceae</taxon>
        <taxon>Bradyrhizobium</taxon>
        <taxon>Bradyrhizobium barranii</taxon>
    </lineage>
</organism>
<dbReference type="EMBL" id="JAGEMI010000001">
    <property type="protein sequence ID" value="MBO1867132.1"/>
    <property type="molecule type" value="Genomic_DNA"/>
</dbReference>
<dbReference type="KEGG" id="bban:J4G43_039530"/>
<evidence type="ECO:0000313" key="2">
    <source>
        <dbReference type="EMBL" id="UEM10687.1"/>
    </source>
</evidence>
<dbReference type="EMBL" id="CP086136">
    <property type="protein sequence ID" value="UEM10687.1"/>
    <property type="molecule type" value="Genomic_DNA"/>
</dbReference>
<protein>
    <submittedName>
        <fullName evidence="1">Uncharacterized protein</fullName>
    </submittedName>
</protein>
<gene>
    <name evidence="2" type="ORF">J4G43_039530</name>
    <name evidence="1" type="ORF">J4G43_41440</name>
</gene>
<reference evidence="1" key="1">
    <citation type="submission" date="2021-03" db="EMBL/GenBank/DDBJ databases">
        <title>Whole Genome Sequence of Bradyrhizobium sp. Strain 144S4.</title>
        <authorList>
            <person name="Bromfield E.S.P."/>
            <person name="Cloutier S."/>
        </authorList>
    </citation>
    <scope>NUCLEOTIDE SEQUENCE [LARGE SCALE GENOMIC DNA]</scope>
    <source>
        <strain evidence="1">144S4</strain>
    </source>
</reference>
<name>A0A939MC53_9BRAD</name>
<accession>A0A939MC53</accession>
<dbReference type="RefSeq" id="WP_157788389.1">
    <property type="nucleotide sequence ID" value="NZ_CP086136.1"/>
</dbReference>
<evidence type="ECO:0000313" key="3">
    <source>
        <dbReference type="Proteomes" id="UP000664702"/>
    </source>
</evidence>
<evidence type="ECO:0000313" key="1">
    <source>
        <dbReference type="EMBL" id="MBO1867132.1"/>
    </source>
</evidence>
<proteinExistence type="predicted"/>
<dbReference type="AlphaFoldDB" id="A0A939MC53"/>
<dbReference type="Proteomes" id="UP000664702">
    <property type="component" value="Chromosome"/>
</dbReference>
<reference evidence="2 3" key="2">
    <citation type="journal article" date="2022" name="Int. J. Syst. Evol. Microbiol.">
        <title>Strains of Bradyrhizobium barranii sp. nov. associated with legumes native to Canada are symbionts of soybeans and belong to different subspecies (subsp. barranii subsp. nov. and subsp. apii subsp. nov.) and symbiovars (sv. glycinearum and sv. septentrionale).</title>
        <authorList>
            <person name="Bromfield E.S.P."/>
            <person name="Cloutier S."/>
            <person name="Wasai-Hara S."/>
            <person name="Minamisawa K."/>
        </authorList>
    </citation>
    <scope>NUCLEOTIDE SEQUENCE [LARGE SCALE GENOMIC DNA]</scope>
    <source>
        <strain evidence="2 3">144S4</strain>
    </source>
</reference>